<dbReference type="InterPro" id="IPR001638">
    <property type="entry name" value="Solute-binding_3/MltF_N"/>
</dbReference>
<feature type="chain" id="PRO_5047501353" evidence="5">
    <location>
        <begin position="21"/>
        <end position="270"/>
    </location>
</feature>
<name>A0ABW2DGJ3_9ACTN</name>
<feature type="signal peptide" evidence="5">
    <location>
        <begin position="1"/>
        <end position="20"/>
    </location>
</feature>
<reference evidence="8" key="1">
    <citation type="journal article" date="2019" name="Int. J. Syst. Evol. Microbiol.">
        <title>The Global Catalogue of Microorganisms (GCM) 10K type strain sequencing project: providing services to taxonomists for standard genome sequencing and annotation.</title>
        <authorList>
            <consortium name="The Broad Institute Genomics Platform"/>
            <consortium name="The Broad Institute Genome Sequencing Center for Infectious Disease"/>
            <person name="Wu L."/>
            <person name="Ma J."/>
        </authorList>
    </citation>
    <scope>NUCLEOTIDE SEQUENCE [LARGE SCALE GENOMIC DNA]</scope>
    <source>
        <strain evidence="8">KACC 12634</strain>
    </source>
</reference>
<dbReference type="Proteomes" id="UP001596470">
    <property type="component" value="Unassembled WGS sequence"/>
</dbReference>
<protein>
    <submittedName>
        <fullName evidence="7">Substrate-binding periplasmic protein</fullName>
    </submittedName>
</protein>
<dbReference type="Gene3D" id="3.40.190.10">
    <property type="entry name" value="Periplasmic binding protein-like II"/>
    <property type="match status" value="2"/>
</dbReference>
<dbReference type="RefSeq" id="WP_382356493.1">
    <property type="nucleotide sequence ID" value="NZ_JBHMBP010000005.1"/>
</dbReference>
<evidence type="ECO:0000313" key="7">
    <source>
        <dbReference type="EMBL" id="MFC6959953.1"/>
    </source>
</evidence>
<evidence type="ECO:0000259" key="6">
    <source>
        <dbReference type="SMART" id="SM00062"/>
    </source>
</evidence>
<accession>A0ABW2DGJ3</accession>
<sequence length="270" mass="29113">MRRTASVLCAAALLATGACATDGTESIVDKDVVRIGVPDDYELLSAPGEDGDLAGFEIDVAERLAAELGAEPQWVPVANRDREQALQDGRVDMVVAAYSITAERKQLIDFAGPYVLESFNVMVRAGDDSITTLQDLEGKTVCDSTGSNVIARIRDEHGVQVDTYEVDSYPECLDVLARSEADALATDEFILAGLKHSRPDLDLEILDIRFSNERIGIGLRPGDTAGCEALNRAIAEMYTDGSMALILQEWFAAEGLDVADPPIPQFEGCE</sequence>
<keyword evidence="3 5" id="KW-0732">Signal</keyword>
<comment type="similarity">
    <text evidence="1 4">Belongs to the bacterial solute-binding protein 3 family.</text>
</comment>
<evidence type="ECO:0000256" key="3">
    <source>
        <dbReference type="ARBA" id="ARBA00022729"/>
    </source>
</evidence>
<keyword evidence="2" id="KW-0813">Transport</keyword>
<feature type="domain" description="Solute-binding protein family 3/N-terminal" evidence="6">
    <location>
        <begin position="32"/>
        <end position="254"/>
    </location>
</feature>
<evidence type="ECO:0000256" key="1">
    <source>
        <dbReference type="ARBA" id="ARBA00010333"/>
    </source>
</evidence>
<comment type="caution">
    <text evidence="7">The sequence shown here is derived from an EMBL/GenBank/DDBJ whole genome shotgun (WGS) entry which is preliminary data.</text>
</comment>
<dbReference type="SMART" id="SM00062">
    <property type="entry name" value="PBPb"/>
    <property type="match status" value="1"/>
</dbReference>
<evidence type="ECO:0000313" key="8">
    <source>
        <dbReference type="Proteomes" id="UP001596470"/>
    </source>
</evidence>
<keyword evidence="8" id="KW-1185">Reference proteome</keyword>
<dbReference type="PANTHER" id="PTHR30085:SF6">
    <property type="entry name" value="ABC TRANSPORTER GLUTAMINE-BINDING PROTEIN GLNH"/>
    <property type="match status" value="1"/>
</dbReference>
<gene>
    <name evidence="7" type="ORF">ACFQS3_22405</name>
</gene>
<dbReference type="EMBL" id="JBHSYS010000005">
    <property type="protein sequence ID" value="MFC6959953.1"/>
    <property type="molecule type" value="Genomic_DNA"/>
</dbReference>
<dbReference type="SUPFAM" id="SSF53850">
    <property type="entry name" value="Periplasmic binding protein-like II"/>
    <property type="match status" value="1"/>
</dbReference>
<dbReference type="PROSITE" id="PS01039">
    <property type="entry name" value="SBP_BACTERIAL_3"/>
    <property type="match status" value="1"/>
</dbReference>
<dbReference type="InterPro" id="IPR018313">
    <property type="entry name" value="SBP_3_CS"/>
</dbReference>
<organism evidence="7 8">
    <name type="scientific">Glycomyces mayteni</name>
    <dbReference type="NCBI Taxonomy" id="543887"/>
    <lineage>
        <taxon>Bacteria</taxon>
        <taxon>Bacillati</taxon>
        <taxon>Actinomycetota</taxon>
        <taxon>Actinomycetes</taxon>
        <taxon>Glycomycetales</taxon>
        <taxon>Glycomycetaceae</taxon>
        <taxon>Glycomyces</taxon>
    </lineage>
</organism>
<dbReference type="Pfam" id="PF00497">
    <property type="entry name" value="SBP_bac_3"/>
    <property type="match status" value="1"/>
</dbReference>
<evidence type="ECO:0000256" key="2">
    <source>
        <dbReference type="ARBA" id="ARBA00022448"/>
    </source>
</evidence>
<dbReference type="InterPro" id="IPR051455">
    <property type="entry name" value="Bact_solute-bind_prot3"/>
</dbReference>
<dbReference type="PROSITE" id="PS51257">
    <property type="entry name" value="PROKAR_LIPOPROTEIN"/>
    <property type="match status" value="1"/>
</dbReference>
<dbReference type="PANTHER" id="PTHR30085">
    <property type="entry name" value="AMINO ACID ABC TRANSPORTER PERMEASE"/>
    <property type="match status" value="1"/>
</dbReference>
<evidence type="ECO:0000256" key="5">
    <source>
        <dbReference type="SAM" id="SignalP"/>
    </source>
</evidence>
<evidence type="ECO:0000256" key="4">
    <source>
        <dbReference type="RuleBase" id="RU003744"/>
    </source>
</evidence>
<proteinExistence type="inferred from homology"/>